<dbReference type="OrthoDB" id="2187496at2759"/>
<protein>
    <submittedName>
        <fullName evidence="2">Uncharacterized protein</fullName>
    </submittedName>
</protein>
<evidence type="ECO:0000313" key="2">
    <source>
        <dbReference type="EMBL" id="RLV89799.1"/>
    </source>
</evidence>
<evidence type="ECO:0000313" key="3">
    <source>
        <dbReference type="Proteomes" id="UP000276834"/>
    </source>
</evidence>
<feature type="compositionally biased region" description="Polar residues" evidence="1">
    <location>
        <begin position="53"/>
        <end position="62"/>
    </location>
</feature>
<evidence type="ECO:0000256" key="1">
    <source>
        <dbReference type="SAM" id="MobiDB-lite"/>
    </source>
</evidence>
<name>A0A3L8RX97_CHLGU</name>
<dbReference type="AlphaFoldDB" id="A0A3L8RX97"/>
<dbReference type="EMBL" id="QUSF01000137">
    <property type="protein sequence ID" value="RLV89799.1"/>
    <property type="molecule type" value="Genomic_DNA"/>
</dbReference>
<accession>A0A3L8RX97</accession>
<keyword evidence="3" id="KW-1185">Reference proteome</keyword>
<organism evidence="2 3">
    <name type="scientific">Chloebia gouldiae</name>
    <name type="common">Gouldian finch</name>
    <name type="synonym">Erythrura gouldiae</name>
    <dbReference type="NCBI Taxonomy" id="44316"/>
    <lineage>
        <taxon>Eukaryota</taxon>
        <taxon>Metazoa</taxon>
        <taxon>Chordata</taxon>
        <taxon>Craniata</taxon>
        <taxon>Vertebrata</taxon>
        <taxon>Euteleostomi</taxon>
        <taxon>Archelosauria</taxon>
        <taxon>Archosauria</taxon>
        <taxon>Dinosauria</taxon>
        <taxon>Saurischia</taxon>
        <taxon>Theropoda</taxon>
        <taxon>Coelurosauria</taxon>
        <taxon>Aves</taxon>
        <taxon>Neognathae</taxon>
        <taxon>Neoaves</taxon>
        <taxon>Telluraves</taxon>
        <taxon>Australaves</taxon>
        <taxon>Passeriformes</taxon>
        <taxon>Passeroidea</taxon>
        <taxon>Passeridae</taxon>
        <taxon>Chloebia</taxon>
    </lineage>
</organism>
<feature type="compositionally biased region" description="Low complexity" evidence="1">
    <location>
        <begin position="24"/>
        <end position="41"/>
    </location>
</feature>
<sequence length="99" mass="10940">MGSQSLQHRSREQQYEGSMNKVTIQQYQPPLPIQIPSSQGSRAPQPQRCLIQTKGQRSTDAYQEQVRHGGTGQLRAPTVPKCLLQSAPGEENPGQERGS</sequence>
<comment type="caution">
    <text evidence="2">The sequence shown here is derived from an EMBL/GenBank/DDBJ whole genome shotgun (WGS) entry which is preliminary data.</text>
</comment>
<proteinExistence type="predicted"/>
<feature type="region of interest" description="Disordered" evidence="1">
    <location>
        <begin position="1"/>
        <end position="78"/>
    </location>
</feature>
<dbReference type="Proteomes" id="UP000276834">
    <property type="component" value="Unassembled WGS sequence"/>
</dbReference>
<gene>
    <name evidence="2" type="ORF">DV515_00014692</name>
</gene>
<reference evidence="2 3" key="1">
    <citation type="journal article" date="2018" name="Proc. R. Soc. B">
        <title>A non-coding region near Follistatin controls head colour polymorphism in the Gouldian finch.</title>
        <authorList>
            <person name="Toomey M.B."/>
            <person name="Marques C.I."/>
            <person name="Andrade P."/>
            <person name="Araujo P.M."/>
            <person name="Sabatino S."/>
            <person name="Gazda M.A."/>
            <person name="Afonso S."/>
            <person name="Lopes R.J."/>
            <person name="Corbo J.C."/>
            <person name="Carneiro M."/>
        </authorList>
    </citation>
    <scope>NUCLEOTIDE SEQUENCE [LARGE SCALE GENOMIC DNA]</scope>
    <source>
        <strain evidence="2">Red01</strain>
        <tissue evidence="2">Muscle</tissue>
    </source>
</reference>